<dbReference type="Proteomes" id="UP000272474">
    <property type="component" value="Unassembled WGS sequence"/>
</dbReference>
<protein>
    <submittedName>
        <fullName evidence="1">Uncharacterized protein</fullName>
    </submittedName>
</protein>
<dbReference type="EMBL" id="RBAL01000003">
    <property type="protein sequence ID" value="RKN44969.1"/>
    <property type="molecule type" value="Genomic_DNA"/>
</dbReference>
<sequence length="66" mass="6919">MRRRVRRPGAENLWPGRPRLSTVAAMASAQAGEATVRCAGGGEAAAHVRRPAFPAGRPGAAGRRSR</sequence>
<evidence type="ECO:0000313" key="1">
    <source>
        <dbReference type="EMBL" id="RKN44969.1"/>
    </source>
</evidence>
<name>A0A3A9ZA25_9ACTN</name>
<comment type="caution">
    <text evidence="1">The sequence shown here is derived from an EMBL/GenBank/DDBJ whole genome shotgun (WGS) entry which is preliminary data.</text>
</comment>
<accession>A0A3A9ZA25</accession>
<gene>
    <name evidence="1" type="ORF">D7294_07645</name>
</gene>
<proteinExistence type="predicted"/>
<organism evidence="1 2">
    <name type="scientific">Streptomyces hoynatensis</name>
    <dbReference type="NCBI Taxonomy" id="1141874"/>
    <lineage>
        <taxon>Bacteria</taxon>
        <taxon>Bacillati</taxon>
        <taxon>Actinomycetota</taxon>
        <taxon>Actinomycetes</taxon>
        <taxon>Kitasatosporales</taxon>
        <taxon>Streptomycetaceae</taxon>
        <taxon>Streptomyces</taxon>
    </lineage>
</organism>
<keyword evidence="2" id="KW-1185">Reference proteome</keyword>
<dbReference type="AlphaFoldDB" id="A0A3A9ZA25"/>
<evidence type="ECO:0000313" key="2">
    <source>
        <dbReference type="Proteomes" id="UP000272474"/>
    </source>
</evidence>
<reference evidence="1 2" key="1">
    <citation type="journal article" date="2014" name="Int. J. Syst. Evol. Microbiol.">
        <title>Streptomyces hoynatensis sp. nov., isolated from deep marine sediment.</title>
        <authorList>
            <person name="Veyisoglu A."/>
            <person name="Sahin N."/>
        </authorList>
    </citation>
    <scope>NUCLEOTIDE SEQUENCE [LARGE SCALE GENOMIC DNA]</scope>
    <source>
        <strain evidence="1 2">KCTC 29097</strain>
    </source>
</reference>